<sequence length="248" mass="27184">MNAKEANARKPHVVTGPDGTTWHALPDSDEAWAQLTARHAIDTNPNAKLDRLAFCLSNRSLDYERGPVHNLHVNACSWKISVDRFISHAERVCRSRKDRPTSDTECVRDLTRSVWSNGVTGGDPYNGVPPGIRDATGQLPQWRPIAPLDPSSVVAVRCGVSLSAKAGYTGLLREKEEALNSLRMRLDRLALCRATADMPRDTLLGGRIGAHCPKRDATTEYMDIVRLARNGGLTTEEAFCVASVGTEK</sequence>
<protein>
    <submittedName>
        <fullName evidence="2">Uncharacterized protein</fullName>
    </submittedName>
</protein>
<evidence type="ECO:0000313" key="3">
    <source>
        <dbReference type="Proteomes" id="UP001253637"/>
    </source>
</evidence>
<name>A0A811BN84_9VIRU</name>
<dbReference type="Proteomes" id="UP001253637">
    <property type="component" value="Segment"/>
</dbReference>
<evidence type="ECO:0000256" key="1">
    <source>
        <dbReference type="SAM" id="MobiDB-lite"/>
    </source>
</evidence>
<feature type="region of interest" description="Disordered" evidence="1">
    <location>
        <begin position="1"/>
        <end position="20"/>
    </location>
</feature>
<dbReference type="EMBL" id="LC625835">
    <property type="protein sequence ID" value="BCU03353.1"/>
    <property type="molecule type" value="Genomic_DNA"/>
</dbReference>
<proteinExistence type="predicted"/>
<evidence type="ECO:0000313" key="2">
    <source>
        <dbReference type="EMBL" id="BCU03353.1"/>
    </source>
</evidence>
<organism evidence="2 3">
    <name type="scientific">Pandoravirus japonicus</name>
    <dbReference type="NCBI Taxonomy" id="2823154"/>
    <lineage>
        <taxon>Viruses</taxon>
        <taxon>Pandoravirus</taxon>
    </lineage>
</organism>
<accession>A0A811BN84</accession>
<reference evidence="2" key="1">
    <citation type="submission" date="2021-04" db="EMBL/GenBank/DDBJ databases">
        <title>Draft Genome Sequence of Pandoravirus japonicus, Isolated from the Sabaishi River of Niigata, Japan.</title>
        <authorList>
            <person name="Hosokawa N."/>
            <person name="Takahashi H."/>
            <person name="Aoki K."/>
            <person name="Takemura M."/>
        </authorList>
    </citation>
    <scope>NUCLEOTIDE SEQUENCE</scope>
</reference>